<keyword evidence="4" id="KW-1185">Reference proteome</keyword>
<reference evidence="3 4" key="1">
    <citation type="submission" date="2018-06" db="EMBL/GenBank/DDBJ databases">
        <title>Spirosoma sp. HMF3257 Genome sequencing and assembly.</title>
        <authorList>
            <person name="Kang H."/>
            <person name="Cha I."/>
            <person name="Kim H."/>
            <person name="Kang J."/>
            <person name="Joh K."/>
        </authorList>
    </citation>
    <scope>NUCLEOTIDE SEQUENCE [LARGE SCALE GENOMIC DNA]</scope>
    <source>
        <strain evidence="3 4">HMF3257</strain>
    </source>
</reference>
<evidence type="ECO:0000313" key="4">
    <source>
        <dbReference type="Proteomes" id="UP000249016"/>
    </source>
</evidence>
<dbReference type="GO" id="GO:0016788">
    <property type="term" value="F:hydrolase activity, acting on ester bonds"/>
    <property type="evidence" value="ECO:0007669"/>
    <property type="project" value="UniProtKB-ARBA"/>
</dbReference>
<comment type="caution">
    <text evidence="3">The sequence shown here is derived from an EMBL/GenBank/DDBJ whole genome shotgun (WGS) entry which is preliminary data.</text>
</comment>
<proteinExistence type="predicted"/>
<feature type="domain" description="Sialate O-acetylesterase" evidence="2">
    <location>
        <begin position="21"/>
        <end position="263"/>
    </location>
</feature>
<dbReference type="EMBL" id="QLII01000001">
    <property type="protein sequence ID" value="RAI75157.1"/>
    <property type="molecule type" value="Genomic_DNA"/>
</dbReference>
<dbReference type="InterPro" id="IPR052940">
    <property type="entry name" value="Carb_Esterase_6"/>
</dbReference>
<dbReference type="SUPFAM" id="SSF52266">
    <property type="entry name" value="SGNH hydrolase"/>
    <property type="match status" value="1"/>
</dbReference>
<dbReference type="Proteomes" id="UP000249016">
    <property type="component" value="Unassembled WGS sequence"/>
</dbReference>
<dbReference type="PANTHER" id="PTHR31988">
    <property type="entry name" value="ESTERASE, PUTATIVE (DUF303)-RELATED"/>
    <property type="match status" value="1"/>
</dbReference>
<evidence type="ECO:0000259" key="2">
    <source>
        <dbReference type="Pfam" id="PF03629"/>
    </source>
</evidence>
<dbReference type="InterPro" id="IPR036514">
    <property type="entry name" value="SGNH_hydro_sf"/>
</dbReference>
<evidence type="ECO:0000256" key="1">
    <source>
        <dbReference type="ARBA" id="ARBA00022801"/>
    </source>
</evidence>
<dbReference type="AlphaFoldDB" id="A0A327NJ30"/>
<dbReference type="Gene3D" id="3.40.50.1110">
    <property type="entry name" value="SGNH hydrolase"/>
    <property type="match status" value="1"/>
</dbReference>
<dbReference type="RefSeq" id="WP_111343262.1">
    <property type="nucleotide sequence ID" value="NZ_QLII01000001.1"/>
</dbReference>
<gene>
    <name evidence="3" type="ORF">HMF3257_14850</name>
</gene>
<dbReference type="Pfam" id="PF03629">
    <property type="entry name" value="SASA"/>
    <property type="match status" value="1"/>
</dbReference>
<name>A0A327NJ30_9BACT</name>
<dbReference type="PANTHER" id="PTHR31988:SF19">
    <property type="entry name" value="9-O-ACETYL-N-ACETYLNEURAMINIC ACID DEACETYLASE-RELATED"/>
    <property type="match status" value="1"/>
</dbReference>
<sequence>MNWLTGFVFLIYCTTATAQKQHLFLIAGQSNAVGQGTAAQSVVCPPGVALAYLASTDSLVALADPFGERVGHFEQASTGSMAPAFAQEFHRVTGGRTVLLSTARGGASCDQRAELGNYGTWAKTGKLPLLDESVANTKRAMLKTGLPLRGIIWLQGERDANAIADTLMTGNDYLNALMDVIHRFREGLGSTVPVYIVQTGYQAGRTTTGSDAVRAAQLAVTRRLPKTYVVYRETNAFAKRGWMKDFVHYNQTGLNDIGQKTARFVGKHLN</sequence>
<protein>
    <recommendedName>
        <fullName evidence="2">Sialate O-acetylesterase domain-containing protein</fullName>
    </recommendedName>
</protein>
<accession>A0A327NJ30</accession>
<keyword evidence="1" id="KW-0378">Hydrolase</keyword>
<dbReference type="InterPro" id="IPR005181">
    <property type="entry name" value="SASA"/>
</dbReference>
<dbReference type="OrthoDB" id="9795554at2"/>
<organism evidence="3 4">
    <name type="scientific">Spirosoma telluris</name>
    <dbReference type="NCBI Taxonomy" id="2183553"/>
    <lineage>
        <taxon>Bacteria</taxon>
        <taxon>Pseudomonadati</taxon>
        <taxon>Bacteroidota</taxon>
        <taxon>Cytophagia</taxon>
        <taxon>Cytophagales</taxon>
        <taxon>Cytophagaceae</taxon>
        <taxon>Spirosoma</taxon>
    </lineage>
</organism>
<evidence type="ECO:0000313" key="3">
    <source>
        <dbReference type="EMBL" id="RAI75157.1"/>
    </source>
</evidence>